<dbReference type="EMBL" id="BQNB010011428">
    <property type="protein sequence ID" value="GJS90452.1"/>
    <property type="molecule type" value="Genomic_DNA"/>
</dbReference>
<keyword evidence="2" id="KW-1185">Reference proteome</keyword>
<name>A0ABQ4ZKR7_9ASTR</name>
<protein>
    <submittedName>
        <fullName evidence="1">Uncharacterized protein</fullName>
    </submittedName>
</protein>
<reference evidence="1" key="1">
    <citation type="journal article" date="2022" name="Int. J. Mol. Sci.">
        <title>Draft Genome of Tanacetum Coccineum: Genomic Comparison of Closely Related Tanacetum-Family Plants.</title>
        <authorList>
            <person name="Yamashiro T."/>
            <person name="Shiraishi A."/>
            <person name="Nakayama K."/>
            <person name="Satake H."/>
        </authorList>
    </citation>
    <scope>NUCLEOTIDE SEQUENCE</scope>
</reference>
<reference evidence="1" key="2">
    <citation type="submission" date="2022-01" db="EMBL/GenBank/DDBJ databases">
        <authorList>
            <person name="Yamashiro T."/>
            <person name="Shiraishi A."/>
            <person name="Satake H."/>
            <person name="Nakayama K."/>
        </authorList>
    </citation>
    <scope>NUCLEOTIDE SEQUENCE</scope>
</reference>
<comment type="caution">
    <text evidence="1">The sequence shown here is derived from an EMBL/GenBank/DDBJ whole genome shotgun (WGS) entry which is preliminary data.</text>
</comment>
<organism evidence="1 2">
    <name type="scientific">Tanacetum coccineum</name>
    <dbReference type="NCBI Taxonomy" id="301880"/>
    <lineage>
        <taxon>Eukaryota</taxon>
        <taxon>Viridiplantae</taxon>
        <taxon>Streptophyta</taxon>
        <taxon>Embryophyta</taxon>
        <taxon>Tracheophyta</taxon>
        <taxon>Spermatophyta</taxon>
        <taxon>Magnoliopsida</taxon>
        <taxon>eudicotyledons</taxon>
        <taxon>Gunneridae</taxon>
        <taxon>Pentapetalae</taxon>
        <taxon>asterids</taxon>
        <taxon>campanulids</taxon>
        <taxon>Asterales</taxon>
        <taxon>Asteraceae</taxon>
        <taxon>Asteroideae</taxon>
        <taxon>Anthemideae</taxon>
        <taxon>Anthemidinae</taxon>
        <taxon>Tanacetum</taxon>
    </lineage>
</organism>
<dbReference type="Proteomes" id="UP001151760">
    <property type="component" value="Unassembled WGS sequence"/>
</dbReference>
<proteinExistence type="predicted"/>
<accession>A0ABQ4ZKR7</accession>
<evidence type="ECO:0000313" key="1">
    <source>
        <dbReference type="EMBL" id="GJS90452.1"/>
    </source>
</evidence>
<sequence>MAATPAVSGVGGGGTTVFTCKSSQKCIESEVTGGRADRLGREDAVVWRLRGGLGGNRRSGIGAGIPGGSVAVAYRGGRGAGHGRNRCGLVVVECGGGLAIEGGGGGDGLAGVGRGGGMAVWGGVGGAGGGGGLLWWRWGVVGGRAVATLAGGGGRGFLGRGGCLVGREGVVWYDIVIRGFYEFGRWVWVMVMGFNNGWLVGLGGEWEGVGGYGGGVMGSWANKGGWGLCWGSLGCGAGWGGWIVRGVGLWLGCLWDGRGRGCLGGLV</sequence>
<evidence type="ECO:0000313" key="2">
    <source>
        <dbReference type="Proteomes" id="UP001151760"/>
    </source>
</evidence>
<gene>
    <name evidence="1" type="ORF">Tco_0773088</name>
</gene>